<proteinExistence type="predicted"/>
<name>A0A5N5GPS1_9ROSA</name>
<reference evidence="1 2" key="1">
    <citation type="submission" date="2019-09" db="EMBL/GenBank/DDBJ databases">
        <authorList>
            <person name="Ou C."/>
        </authorList>
    </citation>
    <scope>NUCLEOTIDE SEQUENCE [LARGE SCALE GENOMIC DNA]</scope>
    <source>
        <strain evidence="1">S2</strain>
        <tissue evidence="1">Leaf</tissue>
    </source>
</reference>
<evidence type="ECO:0000313" key="2">
    <source>
        <dbReference type="Proteomes" id="UP000327157"/>
    </source>
</evidence>
<keyword evidence="2" id="KW-1185">Reference proteome</keyword>
<organism evidence="1 2">
    <name type="scientific">Pyrus ussuriensis x Pyrus communis</name>
    <dbReference type="NCBI Taxonomy" id="2448454"/>
    <lineage>
        <taxon>Eukaryota</taxon>
        <taxon>Viridiplantae</taxon>
        <taxon>Streptophyta</taxon>
        <taxon>Embryophyta</taxon>
        <taxon>Tracheophyta</taxon>
        <taxon>Spermatophyta</taxon>
        <taxon>Magnoliopsida</taxon>
        <taxon>eudicotyledons</taxon>
        <taxon>Gunneridae</taxon>
        <taxon>Pentapetalae</taxon>
        <taxon>rosids</taxon>
        <taxon>fabids</taxon>
        <taxon>Rosales</taxon>
        <taxon>Rosaceae</taxon>
        <taxon>Amygdaloideae</taxon>
        <taxon>Maleae</taxon>
        <taxon>Pyrus</taxon>
    </lineage>
</organism>
<reference evidence="1 2" key="3">
    <citation type="submission" date="2019-11" db="EMBL/GenBank/DDBJ databases">
        <title>A de novo genome assembly of a pear dwarfing rootstock.</title>
        <authorList>
            <person name="Wang F."/>
            <person name="Wang J."/>
            <person name="Li S."/>
            <person name="Zhang Y."/>
            <person name="Fang M."/>
            <person name="Ma L."/>
            <person name="Zhao Y."/>
            <person name="Jiang S."/>
        </authorList>
    </citation>
    <scope>NUCLEOTIDE SEQUENCE [LARGE SCALE GENOMIC DNA]</scope>
    <source>
        <strain evidence="1">S2</strain>
        <tissue evidence="1">Leaf</tissue>
    </source>
</reference>
<accession>A0A5N5GPS1</accession>
<protein>
    <submittedName>
        <fullName evidence="1">MADS-box transcription factor 23-like</fullName>
    </submittedName>
</protein>
<reference evidence="2" key="2">
    <citation type="submission" date="2019-10" db="EMBL/GenBank/DDBJ databases">
        <title>A de novo genome assembly of a pear dwarfing rootstock.</title>
        <authorList>
            <person name="Wang F."/>
            <person name="Wang J."/>
            <person name="Li S."/>
            <person name="Zhang Y."/>
            <person name="Fang M."/>
            <person name="Ma L."/>
            <person name="Zhao Y."/>
            <person name="Jiang S."/>
        </authorList>
    </citation>
    <scope>NUCLEOTIDE SEQUENCE [LARGE SCALE GENOMIC DNA]</scope>
</reference>
<dbReference type="AlphaFoldDB" id="A0A5N5GPS1"/>
<evidence type="ECO:0000313" key="1">
    <source>
        <dbReference type="EMBL" id="KAB2617288.1"/>
    </source>
</evidence>
<sequence>MHNPISNIILIVLNNNLIHQENVELYKKVNLIHQENVELSKKPPQQQSYEPPARATNLGYTFFLKLHCPL</sequence>
<gene>
    <name evidence="1" type="ORF">D8674_013157</name>
</gene>
<comment type="caution">
    <text evidence="1">The sequence shown here is derived from an EMBL/GenBank/DDBJ whole genome shotgun (WGS) entry which is preliminary data.</text>
</comment>
<dbReference type="Proteomes" id="UP000327157">
    <property type="component" value="Chromosome 15"/>
</dbReference>
<dbReference type="EMBL" id="SMOL01000401">
    <property type="protein sequence ID" value="KAB2617288.1"/>
    <property type="molecule type" value="Genomic_DNA"/>
</dbReference>